<sequence>MLYDILTVMICYTLVCQLETINDGFQTLGHSKDKHYNIDDKILLEKDCDVISDLKKIIIDHQNIIKNLNTYYDISRSIMLIQIFISSNSHILIWFILAKKDSIILALYSSNWTLMNMKSKQLILLMMKMNNANQIKMQFTQFRIVNLEMFTNKRPTALKERKALIKKFLWKWFLSKKGTCLLIAAQKNMAFETLNTVTNILQIVQQSNFSNLSDANRLL</sequence>
<reference evidence="1 2" key="1">
    <citation type="submission" date="2019-08" db="EMBL/GenBank/DDBJ databases">
        <authorList>
            <person name="Alioto T."/>
            <person name="Alioto T."/>
            <person name="Gomez Garrido J."/>
        </authorList>
    </citation>
    <scope>NUCLEOTIDE SEQUENCE [LARGE SCALE GENOMIC DNA]</scope>
</reference>
<organism evidence="1 2">
    <name type="scientific">Cinara cedri</name>
    <dbReference type="NCBI Taxonomy" id="506608"/>
    <lineage>
        <taxon>Eukaryota</taxon>
        <taxon>Metazoa</taxon>
        <taxon>Ecdysozoa</taxon>
        <taxon>Arthropoda</taxon>
        <taxon>Hexapoda</taxon>
        <taxon>Insecta</taxon>
        <taxon>Pterygota</taxon>
        <taxon>Neoptera</taxon>
        <taxon>Paraneoptera</taxon>
        <taxon>Hemiptera</taxon>
        <taxon>Sternorrhyncha</taxon>
        <taxon>Aphidomorpha</taxon>
        <taxon>Aphidoidea</taxon>
        <taxon>Aphididae</taxon>
        <taxon>Lachninae</taxon>
        <taxon>Cinara</taxon>
    </lineage>
</organism>
<evidence type="ECO:0000313" key="1">
    <source>
        <dbReference type="EMBL" id="VVC26385.1"/>
    </source>
</evidence>
<proteinExistence type="predicted"/>
<protein>
    <submittedName>
        <fullName evidence="1">Uncharacterized protein</fullName>
    </submittedName>
</protein>
<dbReference type="Proteomes" id="UP000325440">
    <property type="component" value="Unassembled WGS sequence"/>
</dbReference>
<accession>A0A5E4M395</accession>
<evidence type="ECO:0000313" key="2">
    <source>
        <dbReference type="Proteomes" id="UP000325440"/>
    </source>
</evidence>
<keyword evidence="2" id="KW-1185">Reference proteome</keyword>
<dbReference type="AlphaFoldDB" id="A0A5E4M395"/>
<gene>
    <name evidence="1" type="ORF">CINCED_3A020891</name>
</gene>
<dbReference type="EMBL" id="CABPRJ010000031">
    <property type="protein sequence ID" value="VVC26385.1"/>
    <property type="molecule type" value="Genomic_DNA"/>
</dbReference>
<name>A0A5E4M395_9HEMI</name>